<dbReference type="EMBL" id="PVNK01000044">
    <property type="protein sequence ID" value="PRQ04346.1"/>
    <property type="molecule type" value="Genomic_DNA"/>
</dbReference>
<feature type="transmembrane region" description="Helical" evidence="1">
    <location>
        <begin position="47"/>
        <end position="69"/>
    </location>
</feature>
<dbReference type="InterPro" id="IPR024453">
    <property type="entry name" value="Peptidase_C92"/>
</dbReference>
<name>A0A2S9YH55_9BACT</name>
<evidence type="ECO:0000256" key="1">
    <source>
        <dbReference type="SAM" id="Phobius"/>
    </source>
</evidence>
<accession>A0A2S9YH55</accession>
<dbReference type="AlphaFoldDB" id="A0A2S9YH55"/>
<feature type="transmembrane region" description="Helical" evidence="1">
    <location>
        <begin position="23"/>
        <end position="41"/>
    </location>
</feature>
<reference evidence="2 3" key="1">
    <citation type="submission" date="2018-03" db="EMBL/GenBank/DDBJ databases">
        <title>Draft Genome Sequences of the Obligatory Marine Myxobacteria Enhygromyxa salina SWB005.</title>
        <authorList>
            <person name="Poehlein A."/>
            <person name="Moghaddam J.A."/>
            <person name="Harms H."/>
            <person name="Alanjari M."/>
            <person name="Koenig G.M."/>
            <person name="Daniel R."/>
            <person name="Schaeberle T.F."/>
        </authorList>
    </citation>
    <scope>NUCLEOTIDE SEQUENCE [LARGE SCALE GENOMIC DNA]</scope>
    <source>
        <strain evidence="2 3">SWB005</strain>
    </source>
</reference>
<evidence type="ECO:0000313" key="2">
    <source>
        <dbReference type="EMBL" id="PRQ04346.1"/>
    </source>
</evidence>
<dbReference type="InterPro" id="IPR038765">
    <property type="entry name" value="Papain-like_cys_pep_sf"/>
</dbReference>
<sequence>MPHLEPDGVDPRHAKIGLVVHRVGVWTFPACVGAALGFYLADRGTPWLPSMLSLLLIVGAFALIAIAGGRALQGKAFRRTPEGRVVRRRILAATALAFAAGFGRLALFWVQQPSPLTELSRDDFDETYLLDSKAYHEFDAGLERYLVLLEARPELFETDAVLSSDEERLVLDAWEAIYAYSFALDQIRIFYEDWYRFDPSRAQRSRHLRSFLLTFASELALYEKATRLVLLIEQNRNVVKYLDAPHRDRGLGEDSYSSFRQQLQGARDATRVIAGKQYLRWLEQAMNGRAEARAIGYAWLWDRVERHLVLIEGFGVLSAGTTSIGSDAELLQRGVRRVWYPAQKGVAEWMGDTRVRRVNWYLIDEQLQDEAVAQLEPGDILLSRKNWYVSNVGLPGFWPHAILYIGTPEEFTAYFDDPEVEAWVREQSGEAIDLPTYIGRRWPSRWLRYSFDDHGQPYRVIEAISEGVVFNTMAHASGDYLAALRPRLSKKAKAQAIVDAFSYLDRPYDFDFDFATDHALVCTELVWRAYRPAAGKDGLDLDLVEVAGRPTLPANDLARQFVTERGTAAAQLDFVYFIDAIEKQRKAVVSDEAAFLATPERTKLDYRKH</sequence>
<dbReference type="RefSeq" id="WP_181197361.1">
    <property type="nucleotide sequence ID" value="NZ_PVNK01000044.1"/>
</dbReference>
<keyword evidence="1" id="KW-0812">Transmembrane</keyword>
<keyword evidence="3" id="KW-1185">Reference proteome</keyword>
<dbReference type="SUPFAM" id="SSF54001">
    <property type="entry name" value="Cysteine proteinases"/>
    <property type="match status" value="1"/>
</dbReference>
<keyword evidence="1" id="KW-1133">Transmembrane helix</keyword>
<dbReference type="Pfam" id="PF05708">
    <property type="entry name" value="Peptidase_C92"/>
    <property type="match status" value="1"/>
</dbReference>
<dbReference type="Gene3D" id="3.90.1720.10">
    <property type="entry name" value="endopeptidase domain like (from Nostoc punctiforme)"/>
    <property type="match status" value="1"/>
</dbReference>
<dbReference type="Proteomes" id="UP000237968">
    <property type="component" value="Unassembled WGS sequence"/>
</dbReference>
<comment type="caution">
    <text evidence="2">The sequence shown here is derived from an EMBL/GenBank/DDBJ whole genome shotgun (WGS) entry which is preliminary data.</text>
</comment>
<keyword evidence="1" id="KW-0472">Membrane</keyword>
<feature type="transmembrane region" description="Helical" evidence="1">
    <location>
        <begin position="90"/>
        <end position="110"/>
    </location>
</feature>
<proteinExistence type="predicted"/>
<protein>
    <submittedName>
        <fullName evidence="2">Uncharacterized protein</fullName>
    </submittedName>
</protein>
<evidence type="ECO:0000313" key="3">
    <source>
        <dbReference type="Proteomes" id="UP000237968"/>
    </source>
</evidence>
<gene>
    <name evidence="2" type="ORF">ENSA5_08550</name>
</gene>
<organism evidence="2 3">
    <name type="scientific">Enhygromyxa salina</name>
    <dbReference type="NCBI Taxonomy" id="215803"/>
    <lineage>
        <taxon>Bacteria</taxon>
        <taxon>Pseudomonadati</taxon>
        <taxon>Myxococcota</taxon>
        <taxon>Polyangia</taxon>
        <taxon>Nannocystales</taxon>
        <taxon>Nannocystaceae</taxon>
        <taxon>Enhygromyxa</taxon>
    </lineage>
</organism>